<dbReference type="InterPro" id="IPR053134">
    <property type="entry name" value="RNA-dir_DNA_polymerase"/>
</dbReference>
<reference evidence="2" key="1">
    <citation type="journal article" date="2019" name="Plant Biotechnol. J.">
        <title>Genome sequencing of the Australian wild diploid species Gossypium australe highlights disease resistance and delayed gland morphogenesis.</title>
        <authorList>
            <person name="Cai Y."/>
            <person name="Cai X."/>
            <person name="Wang Q."/>
            <person name="Wang P."/>
            <person name="Zhang Y."/>
            <person name="Cai C."/>
            <person name="Xu Y."/>
            <person name="Wang K."/>
            <person name="Zhou Z."/>
            <person name="Wang C."/>
            <person name="Geng S."/>
            <person name="Li B."/>
            <person name="Dong Q."/>
            <person name="Hou Y."/>
            <person name="Wang H."/>
            <person name="Ai P."/>
            <person name="Liu Z."/>
            <person name="Yi F."/>
            <person name="Sun M."/>
            <person name="An G."/>
            <person name="Cheng J."/>
            <person name="Zhang Y."/>
            <person name="Shi Q."/>
            <person name="Xie Y."/>
            <person name="Shi X."/>
            <person name="Chang Y."/>
            <person name="Huang F."/>
            <person name="Chen Y."/>
            <person name="Hong S."/>
            <person name="Mi L."/>
            <person name="Sun Q."/>
            <person name="Zhang L."/>
            <person name="Zhou B."/>
            <person name="Peng R."/>
            <person name="Zhang X."/>
            <person name="Liu F."/>
        </authorList>
    </citation>
    <scope>NUCLEOTIDE SEQUENCE [LARGE SCALE GENOMIC DNA]</scope>
    <source>
        <strain evidence="2">cv. PA1801</strain>
    </source>
</reference>
<proteinExistence type="predicted"/>
<dbReference type="Proteomes" id="UP000325315">
    <property type="component" value="Unassembled WGS sequence"/>
</dbReference>
<name>A0A5B6VZC8_9ROSI</name>
<dbReference type="PANTHER" id="PTHR24559:SF444">
    <property type="entry name" value="REVERSE TRANSCRIPTASE DOMAIN-CONTAINING PROTEIN"/>
    <property type="match status" value="1"/>
</dbReference>
<comment type="caution">
    <text evidence="1">The sequence shown here is derived from an EMBL/GenBank/DDBJ whole genome shotgun (WGS) entry which is preliminary data.</text>
</comment>
<accession>A0A5B6VZC8</accession>
<dbReference type="Gene3D" id="3.10.10.10">
    <property type="entry name" value="HIV Type 1 Reverse Transcriptase, subunit A, domain 1"/>
    <property type="match status" value="1"/>
</dbReference>
<sequence length="185" mass="21659">MKKVVRKKLLKWLEAWIIYPISDNEWVSQTQRLNSGRKGKKNELISTRTVSGWCVCIDYRKLNDATEKDHFSLPFIDQILDRLAEISIIISLMGIQDTIKFISIQMIKRRLCSPIHKEHILFKGCRSDYEGIVLKYQISNRGLKVNKAKIEIIEKLTYQQTFETSQNLKTLESTASEGHTFRLQR</sequence>
<dbReference type="EMBL" id="SMMG02000005">
    <property type="protein sequence ID" value="KAA3474433.1"/>
    <property type="molecule type" value="Genomic_DNA"/>
</dbReference>
<evidence type="ECO:0000313" key="1">
    <source>
        <dbReference type="EMBL" id="KAA3474433.1"/>
    </source>
</evidence>
<dbReference type="PANTHER" id="PTHR24559">
    <property type="entry name" value="TRANSPOSON TY3-I GAG-POL POLYPROTEIN"/>
    <property type="match status" value="1"/>
</dbReference>
<dbReference type="SUPFAM" id="SSF56672">
    <property type="entry name" value="DNA/RNA polymerases"/>
    <property type="match status" value="1"/>
</dbReference>
<dbReference type="AlphaFoldDB" id="A0A5B6VZC8"/>
<keyword evidence="2" id="KW-1185">Reference proteome</keyword>
<dbReference type="InterPro" id="IPR043502">
    <property type="entry name" value="DNA/RNA_pol_sf"/>
</dbReference>
<dbReference type="OrthoDB" id="1738562at2759"/>
<gene>
    <name evidence="1" type="ORF">EPI10_024725</name>
</gene>
<organism evidence="1 2">
    <name type="scientific">Gossypium australe</name>
    <dbReference type="NCBI Taxonomy" id="47621"/>
    <lineage>
        <taxon>Eukaryota</taxon>
        <taxon>Viridiplantae</taxon>
        <taxon>Streptophyta</taxon>
        <taxon>Embryophyta</taxon>
        <taxon>Tracheophyta</taxon>
        <taxon>Spermatophyta</taxon>
        <taxon>Magnoliopsida</taxon>
        <taxon>eudicotyledons</taxon>
        <taxon>Gunneridae</taxon>
        <taxon>Pentapetalae</taxon>
        <taxon>rosids</taxon>
        <taxon>malvids</taxon>
        <taxon>Malvales</taxon>
        <taxon>Malvaceae</taxon>
        <taxon>Malvoideae</taxon>
        <taxon>Gossypium</taxon>
    </lineage>
</organism>
<protein>
    <submittedName>
        <fullName evidence="1">Retrovirus-related Pol polyprotein from transposon opus</fullName>
    </submittedName>
</protein>
<evidence type="ECO:0000313" key="2">
    <source>
        <dbReference type="Proteomes" id="UP000325315"/>
    </source>
</evidence>